<dbReference type="OrthoDB" id="3563457at2759"/>
<dbReference type="STRING" id="229535.A0A0M8NQ57"/>
<proteinExistence type="predicted"/>
<evidence type="ECO:0000256" key="1">
    <source>
        <dbReference type="SAM" id="MobiDB-lite"/>
    </source>
</evidence>
<dbReference type="Proteomes" id="UP000037696">
    <property type="component" value="Unassembled WGS sequence"/>
</dbReference>
<feature type="compositionally biased region" description="Basic and acidic residues" evidence="1">
    <location>
        <begin position="1"/>
        <end position="15"/>
    </location>
</feature>
<reference evidence="2 3" key="1">
    <citation type="submission" date="2015-08" db="EMBL/GenBank/DDBJ databases">
        <title>Genome sequencing of Penicillium nordicum.</title>
        <authorList>
            <person name="Nguyen H.D."/>
            <person name="Seifert K.A."/>
        </authorList>
    </citation>
    <scope>NUCLEOTIDE SEQUENCE [LARGE SCALE GENOMIC DNA]</scope>
    <source>
        <strain evidence="2 3">DAOMC 185683</strain>
    </source>
</reference>
<keyword evidence="3" id="KW-1185">Reference proteome</keyword>
<feature type="region of interest" description="Disordered" evidence="1">
    <location>
        <begin position="1"/>
        <end position="67"/>
    </location>
</feature>
<protein>
    <submittedName>
        <fullName evidence="2">Uncharacterized protein</fullName>
    </submittedName>
</protein>
<organism evidence="2 3">
    <name type="scientific">Penicillium nordicum</name>
    <dbReference type="NCBI Taxonomy" id="229535"/>
    <lineage>
        <taxon>Eukaryota</taxon>
        <taxon>Fungi</taxon>
        <taxon>Dikarya</taxon>
        <taxon>Ascomycota</taxon>
        <taxon>Pezizomycotina</taxon>
        <taxon>Eurotiomycetes</taxon>
        <taxon>Eurotiomycetidae</taxon>
        <taxon>Eurotiales</taxon>
        <taxon>Aspergillaceae</taxon>
        <taxon>Penicillium</taxon>
    </lineage>
</organism>
<evidence type="ECO:0000313" key="2">
    <source>
        <dbReference type="EMBL" id="KOS36458.1"/>
    </source>
</evidence>
<dbReference type="AlphaFoldDB" id="A0A0M8NQ57"/>
<sequence>GKRNESKPKAPERAGKKQSVLDGFFPKSQGLVPRAPSPTTTGQSAETPFDKSDKGPEHGGNDGWEADWVSDVNEKDDYSHEMVGDDKVLPGPEGDDCSDSISLHQTSMDASTAKTTEVNGQLFKTIQEIVEFLKKWASETEFTALRDKPITRGFWVLIDHLSVEFIMGLWAPAIDEKVQALFEKGTFSVDDLRKLPRASDESRPGVYLGFILDEIHSDGTVTLALYVGSSMCCKVRVKEHQSRSTWNRLKHSVFYQRLMKGEKVEFCLLAAFDCSIERGYLNLLEAIFMFLFGTLLEPTFETDFVKQSTWELYEQLQSVIRPPLHIVGQIVGLNKAWPLNQGFVNKGCNTRSQCNNPNCVVITIPKRERKGIDPLAEGEFVATTVRMLADPGDPLGPYICSSCYHFQRTHDGNLPDEAFCNHHRQVRYYQQWVDNQRKLHQPIHCSGKDCNKVELPTPNRHVMFRMDTSNPSQFLCKPCWGKAHPRGARHTDSGAVCRNPYCGARPGNRTVTGKTVKNIVGSLCYPCMNYKSAKLKGVDKTEKANMVDEDIYDKKISRRTMNQIKIDGLTGRVKHHCSSCEIEMGKLFWERQANKNEGKNLLYGLPDKWMVNPHGLLLCPACKTNDDTELSSLPPVFSDLRSESDIMTEWWTLYDPVLAEKKRELGQVSLTNRTAQCGTNKRPWLSIKPAPTAVSLDLYVVLLISSLLAKPTQAHIIFPHSLLLLQCDNISINISHCTMHFDVHQVNLS</sequence>
<accession>A0A0M8NQ57</accession>
<comment type="caution">
    <text evidence="2">The sequence shown here is derived from an EMBL/GenBank/DDBJ whole genome shotgun (WGS) entry which is preliminary data.</text>
</comment>
<gene>
    <name evidence="2" type="ORF">ACN38_g12794</name>
</gene>
<dbReference type="EMBL" id="LHQQ01000452">
    <property type="protein sequence ID" value="KOS36458.1"/>
    <property type="molecule type" value="Genomic_DNA"/>
</dbReference>
<feature type="non-terminal residue" evidence="2">
    <location>
        <position position="1"/>
    </location>
</feature>
<evidence type="ECO:0000313" key="3">
    <source>
        <dbReference type="Proteomes" id="UP000037696"/>
    </source>
</evidence>
<feature type="compositionally biased region" description="Polar residues" evidence="1">
    <location>
        <begin position="37"/>
        <end position="46"/>
    </location>
</feature>
<name>A0A0M8NQ57_9EURO</name>
<feature type="compositionally biased region" description="Basic and acidic residues" evidence="1">
    <location>
        <begin position="48"/>
        <end position="60"/>
    </location>
</feature>